<proteinExistence type="predicted"/>
<accession>A0A382RV14</accession>
<dbReference type="EMBL" id="UINC01124274">
    <property type="protein sequence ID" value="SVD01310.1"/>
    <property type="molecule type" value="Genomic_DNA"/>
</dbReference>
<dbReference type="InterPro" id="IPR036866">
    <property type="entry name" value="RibonucZ/Hydroxyglut_hydro"/>
</dbReference>
<protein>
    <recommendedName>
        <fullName evidence="2">Metallo-beta-lactamase domain-containing protein</fullName>
    </recommendedName>
</protein>
<name>A0A382RV14_9ZZZZ</name>
<dbReference type="Gene3D" id="3.60.15.10">
    <property type="entry name" value="Ribonuclease Z/Hydroxyacylglutathione hydrolase-like"/>
    <property type="match status" value="1"/>
</dbReference>
<evidence type="ECO:0000313" key="1">
    <source>
        <dbReference type="EMBL" id="SVD01310.1"/>
    </source>
</evidence>
<sequence>MEIMDGIHQITLGGDGSSGSHPTVSAYYVQGMDYGVFIDAGFPDEERTRPLLDYWRDTLGSPKIEWVFVTHRHYEHGG</sequence>
<feature type="non-terminal residue" evidence="1">
    <location>
        <position position="78"/>
    </location>
</feature>
<evidence type="ECO:0008006" key="2">
    <source>
        <dbReference type="Google" id="ProtNLM"/>
    </source>
</evidence>
<organism evidence="1">
    <name type="scientific">marine metagenome</name>
    <dbReference type="NCBI Taxonomy" id="408172"/>
    <lineage>
        <taxon>unclassified sequences</taxon>
        <taxon>metagenomes</taxon>
        <taxon>ecological metagenomes</taxon>
    </lineage>
</organism>
<dbReference type="SUPFAM" id="SSF56281">
    <property type="entry name" value="Metallo-hydrolase/oxidoreductase"/>
    <property type="match status" value="1"/>
</dbReference>
<reference evidence="1" key="1">
    <citation type="submission" date="2018-05" db="EMBL/GenBank/DDBJ databases">
        <authorList>
            <person name="Lanie J.A."/>
            <person name="Ng W.-L."/>
            <person name="Kazmierczak K.M."/>
            <person name="Andrzejewski T.M."/>
            <person name="Davidsen T.M."/>
            <person name="Wayne K.J."/>
            <person name="Tettelin H."/>
            <person name="Glass J.I."/>
            <person name="Rusch D."/>
            <person name="Podicherti R."/>
            <person name="Tsui H.-C.T."/>
            <person name="Winkler M.E."/>
        </authorList>
    </citation>
    <scope>NUCLEOTIDE SEQUENCE</scope>
</reference>
<dbReference type="AlphaFoldDB" id="A0A382RV14"/>
<gene>
    <name evidence="1" type="ORF">METZ01_LOCUS354164</name>
</gene>